<dbReference type="GO" id="GO:0005525">
    <property type="term" value="F:GTP binding"/>
    <property type="evidence" value="ECO:0007669"/>
    <property type="project" value="UniProtKB-UniRule"/>
</dbReference>
<organism evidence="14 15">
    <name type="scientific">Parasporobacterium paucivorans DSM 15970</name>
    <dbReference type="NCBI Taxonomy" id="1122934"/>
    <lineage>
        <taxon>Bacteria</taxon>
        <taxon>Bacillati</taxon>
        <taxon>Bacillota</taxon>
        <taxon>Clostridia</taxon>
        <taxon>Lachnospirales</taxon>
        <taxon>Lachnospiraceae</taxon>
        <taxon>Parasporobacterium</taxon>
    </lineage>
</organism>
<evidence type="ECO:0000256" key="9">
    <source>
        <dbReference type="ARBA" id="ARBA00023150"/>
    </source>
</evidence>
<dbReference type="OrthoDB" id="9763993at2"/>
<dbReference type="NCBIfam" id="TIGR02666">
    <property type="entry name" value="moaA"/>
    <property type="match status" value="1"/>
</dbReference>
<feature type="binding site" evidence="12">
    <location>
        <position position="24"/>
    </location>
    <ligand>
        <name>[4Fe-4S] cluster</name>
        <dbReference type="ChEBI" id="CHEBI:49883"/>
        <label>1</label>
        <note>4Fe-4S-S-AdoMet</note>
    </ligand>
</feature>
<dbReference type="InterPro" id="IPR040064">
    <property type="entry name" value="MoaA-like"/>
</dbReference>
<keyword evidence="5 12" id="KW-0547">Nucleotide-binding</keyword>
<dbReference type="GO" id="GO:0061798">
    <property type="term" value="F:GTP 3',8'-cyclase activity"/>
    <property type="evidence" value="ECO:0007669"/>
    <property type="project" value="UniProtKB-UniRule"/>
</dbReference>
<feature type="binding site" evidence="12">
    <location>
        <position position="155"/>
    </location>
    <ligand>
        <name>GTP</name>
        <dbReference type="ChEBI" id="CHEBI:37565"/>
    </ligand>
</feature>
<evidence type="ECO:0000256" key="5">
    <source>
        <dbReference type="ARBA" id="ARBA00022741"/>
    </source>
</evidence>
<gene>
    <name evidence="12" type="primary">moaA</name>
    <name evidence="14" type="ORF">SAMN02745691_00872</name>
</gene>
<evidence type="ECO:0000256" key="10">
    <source>
        <dbReference type="ARBA" id="ARBA00023239"/>
    </source>
</evidence>
<keyword evidence="15" id="KW-1185">Reference proteome</keyword>
<feature type="binding site" evidence="12">
    <location>
        <position position="26"/>
    </location>
    <ligand>
        <name>S-adenosyl-L-methionine</name>
        <dbReference type="ChEBI" id="CHEBI:59789"/>
    </ligand>
</feature>
<keyword evidence="8 12" id="KW-0342">GTP-binding</keyword>
<dbReference type="EC" id="4.1.99.22" evidence="1 12"/>
<evidence type="ECO:0000256" key="8">
    <source>
        <dbReference type="ARBA" id="ARBA00023134"/>
    </source>
</evidence>
<feature type="binding site" evidence="12">
    <location>
        <position position="118"/>
    </location>
    <ligand>
        <name>S-adenosyl-L-methionine</name>
        <dbReference type="ChEBI" id="CHEBI:59789"/>
    </ligand>
</feature>
<keyword evidence="7 12" id="KW-0411">Iron-sulfur</keyword>
<dbReference type="SFLD" id="SFLDG01383">
    <property type="entry name" value="cyclic_pyranopterin_phosphate"/>
    <property type="match status" value="1"/>
</dbReference>
<dbReference type="PROSITE" id="PS51918">
    <property type="entry name" value="RADICAL_SAM"/>
    <property type="match status" value="1"/>
</dbReference>
<dbReference type="GO" id="GO:0046872">
    <property type="term" value="F:metal ion binding"/>
    <property type="evidence" value="ECO:0007669"/>
    <property type="project" value="UniProtKB-KW"/>
</dbReference>
<dbReference type="SUPFAM" id="SSF102114">
    <property type="entry name" value="Radical SAM enzymes"/>
    <property type="match status" value="1"/>
</dbReference>
<name>A0A1M6E6K4_9FIRM</name>
<dbReference type="PANTHER" id="PTHR22960">
    <property type="entry name" value="MOLYBDOPTERIN COFACTOR SYNTHESIS PROTEIN A"/>
    <property type="match status" value="1"/>
</dbReference>
<dbReference type="SFLD" id="SFLDG01067">
    <property type="entry name" value="SPASM/twitch_domain_containing"/>
    <property type="match status" value="1"/>
</dbReference>
<keyword evidence="6 12" id="KW-0408">Iron</keyword>
<dbReference type="InterPro" id="IPR000385">
    <property type="entry name" value="MoaA_NifB_PqqE_Fe-S-bd_CS"/>
</dbReference>
<feature type="binding site" evidence="12">
    <location>
        <position position="264"/>
    </location>
    <ligand>
        <name>[4Fe-4S] cluster</name>
        <dbReference type="ChEBI" id="CHEBI:49883"/>
        <label>2</label>
        <note>4Fe-4S-substrate</note>
    </ligand>
</feature>
<dbReference type="SFLD" id="SFLDG01386">
    <property type="entry name" value="main_SPASM_domain-containing"/>
    <property type="match status" value="1"/>
</dbReference>
<dbReference type="PROSITE" id="PS01305">
    <property type="entry name" value="MOAA_NIFB_PQQE"/>
    <property type="match status" value="1"/>
</dbReference>
<dbReference type="SMART" id="SM00729">
    <property type="entry name" value="Elp3"/>
    <property type="match status" value="1"/>
</dbReference>
<keyword evidence="4 12" id="KW-0479">Metal-binding</keyword>
<feature type="binding site" evidence="12">
    <location>
        <position position="27"/>
    </location>
    <ligand>
        <name>[4Fe-4S] cluster</name>
        <dbReference type="ChEBI" id="CHEBI:49883"/>
        <label>1</label>
        <note>4Fe-4S-S-AdoMet</note>
    </ligand>
</feature>
<evidence type="ECO:0000256" key="2">
    <source>
        <dbReference type="ARBA" id="ARBA00022485"/>
    </source>
</evidence>
<dbReference type="InterPro" id="IPR050105">
    <property type="entry name" value="MoCo_biosynth_MoaA/MoaC"/>
</dbReference>
<evidence type="ECO:0000256" key="4">
    <source>
        <dbReference type="ARBA" id="ARBA00022723"/>
    </source>
</evidence>
<comment type="similarity">
    <text evidence="12">Belongs to the radical SAM superfamily. MoaA family.</text>
</comment>
<comment type="function">
    <text evidence="12">Catalyzes the cyclization of GTP to (8S)-3',8-cyclo-7,8-dihydroguanosine 5'-triphosphate.</text>
</comment>
<dbReference type="EMBL" id="FQYT01000007">
    <property type="protein sequence ID" value="SHI81009.1"/>
    <property type="molecule type" value="Genomic_DNA"/>
</dbReference>
<dbReference type="CDD" id="cd01335">
    <property type="entry name" value="Radical_SAM"/>
    <property type="match status" value="1"/>
</dbReference>
<feature type="binding site" evidence="12">
    <location>
        <position position="20"/>
    </location>
    <ligand>
        <name>[4Fe-4S] cluster</name>
        <dbReference type="ChEBI" id="CHEBI:49883"/>
        <label>1</label>
        <note>4Fe-4S-S-AdoMet</note>
    </ligand>
</feature>
<dbReference type="InterPro" id="IPR058240">
    <property type="entry name" value="rSAM_sf"/>
</dbReference>
<keyword evidence="10 12" id="KW-0456">Lyase</keyword>
<dbReference type="InterPro" id="IPR006638">
    <property type="entry name" value="Elp3/MiaA/NifB-like_rSAM"/>
</dbReference>
<dbReference type="GO" id="GO:0006777">
    <property type="term" value="P:Mo-molybdopterin cofactor biosynthetic process"/>
    <property type="evidence" value="ECO:0007669"/>
    <property type="project" value="UniProtKB-UniRule"/>
</dbReference>
<evidence type="ECO:0000256" key="7">
    <source>
        <dbReference type="ARBA" id="ARBA00023014"/>
    </source>
</evidence>
<keyword evidence="9 12" id="KW-0501">Molybdenum cofactor biosynthesis</keyword>
<comment type="subunit">
    <text evidence="12">Monomer and homodimer.</text>
</comment>
<dbReference type="Pfam" id="PF06463">
    <property type="entry name" value="Mob_synth_C"/>
    <property type="match status" value="1"/>
</dbReference>
<feature type="binding site" evidence="12">
    <location>
        <position position="13"/>
    </location>
    <ligand>
        <name>GTP</name>
        <dbReference type="ChEBI" id="CHEBI:37565"/>
    </ligand>
</feature>
<feature type="binding site" evidence="12">
    <location>
        <position position="250"/>
    </location>
    <ligand>
        <name>[4Fe-4S] cluster</name>
        <dbReference type="ChEBI" id="CHEBI:49883"/>
        <label>2</label>
        <note>4Fe-4S-substrate</note>
    </ligand>
</feature>
<evidence type="ECO:0000259" key="13">
    <source>
        <dbReference type="PROSITE" id="PS51918"/>
    </source>
</evidence>
<dbReference type="GO" id="GO:0051539">
    <property type="term" value="F:4 iron, 4 sulfur cluster binding"/>
    <property type="evidence" value="ECO:0007669"/>
    <property type="project" value="UniProtKB-UniRule"/>
</dbReference>
<feature type="binding site" evidence="12">
    <location>
        <position position="63"/>
    </location>
    <ligand>
        <name>GTP</name>
        <dbReference type="ChEBI" id="CHEBI:37565"/>
    </ligand>
</feature>
<feature type="binding site" evidence="12">
    <location>
        <position position="94"/>
    </location>
    <ligand>
        <name>GTP</name>
        <dbReference type="ChEBI" id="CHEBI:37565"/>
    </ligand>
</feature>
<dbReference type="Proteomes" id="UP000184342">
    <property type="component" value="Unassembled WGS sequence"/>
</dbReference>
<feature type="binding site" evidence="12">
    <location>
        <position position="67"/>
    </location>
    <ligand>
        <name>S-adenosyl-L-methionine</name>
        <dbReference type="ChEBI" id="CHEBI:59789"/>
    </ligand>
</feature>
<comment type="pathway">
    <text evidence="12">Cofactor biosynthesis; molybdopterin biosynthesis.</text>
</comment>
<evidence type="ECO:0000313" key="14">
    <source>
        <dbReference type="EMBL" id="SHI81009.1"/>
    </source>
</evidence>
<keyword evidence="3 12" id="KW-0949">S-adenosyl-L-methionine</keyword>
<feature type="binding site" evidence="12">
    <location>
        <position position="247"/>
    </location>
    <ligand>
        <name>[4Fe-4S] cluster</name>
        <dbReference type="ChEBI" id="CHEBI:49883"/>
        <label>2</label>
        <note>4Fe-4S-substrate</note>
    </ligand>
</feature>
<dbReference type="GO" id="GO:0061799">
    <property type="term" value="F:cyclic pyranopterin monophosphate synthase activity"/>
    <property type="evidence" value="ECO:0007669"/>
    <property type="project" value="TreeGrafter"/>
</dbReference>
<dbReference type="SFLD" id="SFLDS00029">
    <property type="entry name" value="Radical_SAM"/>
    <property type="match status" value="1"/>
</dbReference>
<dbReference type="InterPro" id="IPR010505">
    <property type="entry name" value="MoaA_twitch"/>
</dbReference>
<dbReference type="RefSeq" id="WP_073993133.1">
    <property type="nucleotide sequence ID" value="NZ_FQYT01000007.1"/>
</dbReference>
<reference evidence="14 15" key="1">
    <citation type="submission" date="2016-11" db="EMBL/GenBank/DDBJ databases">
        <authorList>
            <person name="Jaros S."/>
            <person name="Januszkiewicz K."/>
            <person name="Wedrychowicz H."/>
        </authorList>
    </citation>
    <scope>NUCLEOTIDE SEQUENCE [LARGE SCALE GENOMIC DNA]</scope>
    <source>
        <strain evidence="14 15">DSM 15970</strain>
    </source>
</reference>
<dbReference type="Gene3D" id="3.20.20.70">
    <property type="entry name" value="Aldolase class I"/>
    <property type="match status" value="1"/>
</dbReference>
<evidence type="ECO:0000313" key="15">
    <source>
        <dbReference type="Proteomes" id="UP000184342"/>
    </source>
</evidence>
<dbReference type="NCBIfam" id="NF001199">
    <property type="entry name" value="PRK00164.2-1"/>
    <property type="match status" value="1"/>
</dbReference>
<proteinExistence type="inferred from homology"/>
<dbReference type="GO" id="GO:1904047">
    <property type="term" value="F:S-adenosyl-L-methionine binding"/>
    <property type="evidence" value="ECO:0007669"/>
    <property type="project" value="UniProtKB-UniRule"/>
</dbReference>
<dbReference type="STRING" id="1122934.SAMN02745691_00872"/>
<sequence length="315" mass="35227">MKDTFNRDIYYLRLSVTDFCNLRCKYCMPADGVEHMEHEDIMSVEEIEKVVRASAKSGIRKIRLTGGEPLVRKGIVSICEKVSAVEGIEEVCMTTNGILLPKFAKDLKAAGLHRLNISLDTLNPEKYADITRGGKLSDVLDGIRSAEEAGFTNLKLNVVLMGGHNDDEIVDFVNLTRDNAIQVRFIELMPMGQCQDWDHNVFLTAETVLEKVDGLQLERTEGVATLYKLDGAKGSVGLIRPMSNHFCPTCNRVRITSDGRLKACLHSEHEVNLRGLEEELLESTIREAISHKPQNFNLSTECPSQSKRYMNQIGG</sequence>
<evidence type="ECO:0000256" key="12">
    <source>
        <dbReference type="HAMAP-Rule" id="MF_01225"/>
    </source>
</evidence>
<feature type="domain" description="Radical SAM core" evidence="13">
    <location>
        <begin position="4"/>
        <end position="230"/>
    </location>
</feature>
<dbReference type="CDD" id="cd21117">
    <property type="entry name" value="Twitch_MoaA"/>
    <property type="match status" value="1"/>
</dbReference>
<accession>A0A1M6E6K4</accession>
<dbReference type="HAMAP" id="MF_01225_B">
    <property type="entry name" value="MoaA_B"/>
    <property type="match status" value="1"/>
</dbReference>
<dbReference type="PANTHER" id="PTHR22960:SF0">
    <property type="entry name" value="MOLYBDENUM COFACTOR BIOSYNTHESIS PROTEIN 1"/>
    <property type="match status" value="1"/>
</dbReference>
<evidence type="ECO:0000256" key="1">
    <source>
        <dbReference type="ARBA" id="ARBA00012167"/>
    </source>
</evidence>
<dbReference type="InterPro" id="IPR007197">
    <property type="entry name" value="rSAM"/>
</dbReference>
<dbReference type="Pfam" id="PF04055">
    <property type="entry name" value="Radical_SAM"/>
    <property type="match status" value="1"/>
</dbReference>
<evidence type="ECO:0000256" key="6">
    <source>
        <dbReference type="ARBA" id="ARBA00023004"/>
    </source>
</evidence>
<dbReference type="UniPathway" id="UPA00344"/>
<keyword evidence="2 12" id="KW-0004">4Fe-4S</keyword>
<evidence type="ECO:0000256" key="3">
    <source>
        <dbReference type="ARBA" id="ARBA00022691"/>
    </source>
</evidence>
<evidence type="ECO:0000256" key="11">
    <source>
        <dbReference type="ARBA" id="ARBA00048697"/>
    </source>
</evidence>
<dbReference type="InterPro" id="IPR013483">
    <property type="entry name" value="MoaA"/>
</dbReference>
<comment type="catalytic activity">
    <reaction evidence="11 12">
        <text>GTP + AH2 + S-adenosyl-L-methionine = (8S)-3',8-cyclo-7,8-dihydroguanosine 5'-triphosphate + 5'-deoxyadenosine + L-methionine + A + H(+)</text>
        <dbReference type="Rhea" id="RHEA:49576"/>
        <dbReference type="ChEBI" id="CHEBI:13193"/>
        <dbReference type="ChEBI" id="CHEBI:15378"/>
        <dbReference type="ChEBI" id="CHEBI:17319"/>
        <dbReference type="ChEBI" id="CHEBI:17499"/>
        <dbReference type="ChEBI" id="CHEBI:37565"/>
        <dbReference type="ChEBI" id="CHEBI:57844"/>
        <dbReference type="ChEBI" id="CHEBI:59789"/>
        <dbReference type="ChEBI" id="CHEBI:131766"/>
        <dbReference type="EC" id="4.1.99.22"/>
    </reaction>
</comment>
<dbReference type="AlphaFoldDB" id="A0A1M6E6K4"/>
<feature type="binding site" evidence="12">
    <location>
        <position position="189"/>
    </location>
    <ligand>
        <name>S-adenosyl-L-methionine</name>
        <dbReference type="ChEBI" id="CHEBI:59789"/>
    </ligand>
</feature>
<dbReference type="InterPro" id="IPR013785">
    <property type="entry name" value="Aldolase_TIM"/>
</dbReference>
<protein>
    <recommendedName>
        <fullName evidence="1 12">GTP 3',8-cyclase</fullName>
        <ecNumber evidence="1 12">4.1.99.22</ecNumber>
    </recommendedName>
    <alternativeName>
        <fullName evidence="12">Molybdenum cofactor biosynthesis protein A</fullName>
    </alternativeName>
</protein>
<comment type="cofactor">
    <cofactor evidence="12">
        <name>[4Fe-4S] cluster</name>
        <dbReference type="ChEBI" id="CHEBI:49883"/>
    </cofactor>
    <text evidence="12">Binds 2 [4Fe-4S] clusters. Binds 1 [4Fe-4S] cluster coordinated with 3 cysteines and an exchangeable S-adenosyl-L-methionine and 1 [4Fe-4S] cluster coordinated with 3 cysteines and the GTP-derived substrate.</text>
</comment>
<feature type="binding site" evidence="12">
    <location>
        <begin position="252"/>
        <end position="254"/>
    </location>
    <ligand>
        <name>GTP</name>
        <dbReference type="ChEBI" id="CHEBI:37565"/>
    </ligand>
</feature>